<dbReference type="AlphaFoldDB" id="A0A6L5Y2Y8"/>
<accession>A0A6L5Y2Y8</accession>
<evidence type="ECO:0000313" key="5">
    <source>
        <dbReference type="Proteomes" id="UP000482209"/>
    </source>
</evidence>
<dbReference type="FunFam" id="3.40.50.2000:FF:000119">
    <property type="entry name" value="Glycosyl transferase group 1"/>
    <property type="match status" value="1"/>
</dbReference>
<feature type="domain" description="Glycosyl transferase family 1" evidence="2">
    <location>
        <begin position="204"/>
        <end position="362"/>
    </location>
</feature>
<dbReference type="RefSeq" id="WP_154519881.1">
    <property type="nucleotide sequence ID" value="NZ_VUMT01000020.1"/>
</dbReference>
<evidence type="ECO:0000259" key="2">
    <source>
        <dbReference type="Pfam" id="PF00534"/>
    </source>
</evidence>
<protein>
    <submittedName>
        <fullName evidence="4">Glycosyltransferase family 4 protein</fullName>
    </submittedName>
</protein>
<dbReference type="SUPFAM" id="SSF53756">
    <property type="entry name" value="UDP-Glycosyltransferase/glycogen phosphorylase"/>
    <property type="match status" value="1"/>
</dbReference>
<dbReference type="PANTHER" id="PTHR46401">
    <property type="entry name" value="GLYCOSYLTRANSFERASE WBBK-RELATED"/>
    <property type="match status" value="1"/>
</dbReference>
<gene>
    <name evidence="4" type="ORF">FYJ58_11505</name>
</gene>
<organism evidence="4 5">
    <name type="scientific">Velocimicrobium porci</name>
    <dbReference type="NCBI Taxonomy" id="2606634"/>
    <lineage>
        <taxon>Bacteria</taxon>
        <taxon>Bacillati</taxon>
        <taxon>Bacillota</taxon>
        <taxon>Clostridia</taxon>
        <taxon>Lachnospirales</taxon>
        <taxon>Lachnospiraceae</taxon>
        <taxon>Velocimicrobium</taxon>
    </lineage>
</organism>
<dbReference type="GO" id="GO:0016757">
    <property type="term" value="F:glycosyltransferase activity"/>
    <property type="evidence" value="ECO:0007669"/>
    <property type="project" value="InterPro"/>
</dbReference>
<dbReference type="PANTHER" id="PTHR46401:SF2">
    <property type="entry name" value="GLYCOSYLTRANSFERASE WBBK-RELATED"/>
    <property type="match status" value="1"/>
</dbReference>
<sequence>MRIAFDIQPLLNNSKSGVGFYEHGLVTELVNKKKEDQFYLQFFSYKNREEKRKIAKRYLSNNTEMDECTYFPGSLYRVLMSFIYFPYHFFFKKQAEITHFFNFCIPPGVKGKKVVTIHDMTFRAYPGTMRWKTKMVLALNIKKSIRRADKIIADSEFTKKEMQKYYSVNETKIAVVPCGIDFNIFHTEYNDDTISEVKTKYKITGDYFLYLGTLEPRKNIEGLIKAYAIFCKKHSNEAIPKLVLAGGKGWNYETIFSAVKEYSLEERIYFTGYVADEDVPKLMAGAYAFCFPSFYEGFGMPPLEAMACGTPVLTSNNSSLTEVTADAAFKVNPNSIEEIADGLEVLWQDKQLYHELRKKGIEQAKKYSWENAANLLYNVYKEL</sequence>
<keyword evidence="1 4" id="KW-0808">Transferase</keyword>
<evidence type="ECO:0000256" key="1">
    <source>
        <dbReference type="ARBA" id="ARBA00022679"/>
    </source>
</evidence>
<reference evidence="4 5" key="1">
    <citation type="submission" date="2019-08" db="EMBL/GenBank/DDBJ databases">
        <title>In-depth cultivation of the pig gut microbiome towards novel bacterial diversity and tailored functional studies.</title>
        <authorList>
            <person name="Wylensek D."/>
            <person name="Hitch T.C.A."/>
            <person name="Clavel T."/>
        </authorList>
    </citation>
    <scope>NUCLEOTIDE SEQUENCE [LARGE SCALE GENOMIC DNA]</scope>
    <source>
        <strain evidence="4 5">WCA-693-APC-MOT-I</strain>
    </source>
</reference>
<keyword evidence="5" id="KW-1185">Reference proteome</keyword>
<comment type="caution">
    <text evidence="4">The sequence shown here is derived from an EMBL/GenBank/DDBJ whole genome shotgun (WGS) entry which is preliminary data.</text>
</comment>
<feature type="domain" description="Glycosyltransferase subfamily 4-like N-terminal" evidence="3">
    <location>
        <begin position="112"/>
        <end position="181"/>
    </location>
</feature>
<dbReference type="Pfam" id="PF00534">
    <property type="entry name" value="Glycos_transf_1"/>
    <property type="match status" value="1"/>
</dbReference>
<name>A0A6L5Y2Y8_9FIRM</name>
<dbReference type="InterPro" id="IPR028098">
    <property type="entry name" value="Glyco_trans_4-like_N"/>
</dbReference>
<evidence type="ECO:0000313" key="4">
    <source>
        <dbReference type="EMBL" id="MSS64493.1"/>
    </source>
</evidence>
<dbReference type="CDD" id="cd03809">
    <property type="entry name" value="GT4_MtfB-like"/>
    <property type="match status" value="1"/>
</dbReference>
<dbReference type="InterPro" id="IPR001296">
    <property type="entry name" value="Glyco_trans_1"/>
</dbReference>
<dbReference type="Proteomes" id="UP000482209">
    <property type="component" value="Unassembled WGS sequence"/>
</dbReference>
<proteinExistence type="predicted"/>
<dbReference type="Pfam" id="PF13439">
    <property type="entry name" value="Glyco_transf_4"/>
    <property type="match status" value="1"/>
</dbReference>
<dbReference type="Gene3D" id="3.40.50.2000">
    <property type="entry name" value="Glycogen Phosphorylase B"/>
    <property type="match status" value="2"/>
</dbReference>
<dbReference type="GO" id="GO:0009103">
    <property type="term" value="P:lipopolysaccharide biosynthetic process"/>
    <property type="evidence" value="ECO:0007669"/>
    <property type="project" value="TreeGrafter"/>
</dbReference>
<evidence type="ECO:0000259" key="3">
    <source>
        <dbReference type="Pfam" id="PF13439"/>
    </source>
</evidence>
<dbReference type="EMBL" id="VUMT01000020">
    <property type="protein sequence ID" value="MSS64493.1"/>
    <property type="molecule type" value="Genomic_DNA"/>
</dbReference>